<dbReference type="EMBL" id="ML977511">
    <property type="protein sequence ID" value="KAF2127082.1"/>
    <property type="molecule type" value="Genomic_DNA"/>
</dbReference>
<evidence type="ECO:0000256" key="1">
    <source>
        <dbReference type="SAM" id="MobiDB-lite"/>
    </source>
</evidence>
<dbReference type="GeneID" id="54408942"/>
<name>A0A6A6A511_9PLEO</name>
<sequence length="388" mass="41857">MGIKNLAYCVASVSYPGASDHGAKWSAVMDVEQWEKIDLLGARKVVPLTSSPRDVAGAGNENEDVDVNEEEDVDADENQDVGVDVNVDVEGETDPFSPSNLSLTAYHLVTQTILTAKPDIILIEKQRWRSGGGHAVLQWTVRVNTLEAILWAVLTSVKAERALQDPKAKGFTVWGVDPKRVGQFWLGVHSQQTESAAAETVSTEPIKTKPISAEPISPEPITAEDETTPAGDEATKPSRPKAKKPNRSKAEKRAKISLLRGWLTTTPSSTGSLTRSSSASSPRIHFQIGHKASATRDALAFPGQKSLSGTGQIRDAELKKLDDVADCFLQAAAWVAWESNRMQLVDVLARVEGEGEDADTEVEVEEEVVDGALSKKVVLAMVDEVGDV</sequence>
<dbReference type="InterPro" id="IPR015242">
    <property type="entry name" value="Ydc2_cat"/>
</dbReference>
<dbReference type="GO" id="GO:0000403">
    <property type="term" value="F:Y-form DNA binding"/>
    <property type="evidence" value="ECO:0007669"/>
    <property type="project" value="TreeGrafter"/>
</dbReference>
<dbReference type="InterPro" id="IPR036397">
    <property type="entry name" value="RNaseH_sf"/>
</dbReference>
<organism evidence="3 4">
    <name type="scientific">Dothidotthia symphoricarpi CBS 119687</name>
    <dbReference type="NCBI Taxonomy" id="1392245"/>
    <lineage>
        <taxon>Eukaryota</taxon>
        <taxon>Fungi</taxon>
        <taxon>Dikarya</taxon>
        <taxon>Ascomycota</taxon>
        <taxon>Pezizomycotina</taxon>
        <taxon>Dothideomycetes</taxon>
        <taxon>Pleosporomycetidae</taxon>
        <taxon>Pleosporales</taxon>
        <taxon>Dothidotthiaceae</taxon>
        <taxon>Dothidotthia</taxon>
    </lineage>
</organism>
<dbReference type="InterPro" id="IPR012337">
    <property type="entry name" value="RNaseH-like_sf"/>
</dbReference>
<feature type="compositionally biased region" description="Low complexity" evidence="1">
    <location>
        <begin position="210"/>
        <end position="221"/>
    </location>
</feature>
<dbReference type="Gene3D" id="3.30.420.10">
    <property type="entry name" value="Ribonuclease H-like superfamily/Ribonuclease H"/>
    <property type="match status" value="1"/>
</dbReference>
<dbReference type="GO" id="GO:0000402">
    <property type="term" value="F:crossed form four-way junction DNA binding"/>
    <property type="evidence" value="ECO:0007669"/>
    <property type="project" value="TreeGrafter"/>
</dbReference>
<feature type="region of interest" description="Disordered" evidence="1">
    <location>
        <begin position="195"/>
        <end position="252"/>
    </location>
</feature>
<feature type="compositionally biased region" description="Polar residues" evidence="1">
    <location>
        <begin position="195"/>
        <end position="205"/>
    </location>
</feature>
<dbReference type="Proteomes" id="UP000799771">
    <property type="component" value="Unassembled WGS sequence"/>
</dbReference>
<evidence type="ECO:0000313" key="3">
    <source>
        <dbReference type="EMBL" id="KAF2127082.1"/>
    </source>
</evidence>
<dbReference type="GO" id="GO:0070336">
    <property type="term" value="F:flap-structured DNA binding"/>
    <property type="evidence" value="ECO:0007669"/>
    <property type="project" value="TreeGrafter"/>
</dbReference>
<protein>
    <submittedName>
        <fullName evidence="3">Ribonuclease H-like protein</fullName>
    </submittedName>
</protein>
<keyword evidence="4" id="KW-1185">Reference proteome</keyword>
<evidence type="ECO:0000313" key="4">
    <source>
        <dbReference type="Proteomes" id="UP000799771"/>
    </source>
</evidence>
<dbReference type="InterPro" id="IPR039197">
    <property type="entry name" value="Mrs1/Cce1"/>
</dbReference>
<dbReference type="SUPFAM" id="SSF53098">
    <property type="entry name" value="Ribonuclease H-like"/>
    <property type="match status" value="1"/>
</dbReference>
<dbReference type="PANTHER" id="PTHR28072">
    <property type="entry name" value="CRUCIFORM CUTTING ENDONUCLEASE 1, MITOCHONDRIAL-RELATED"/>
    <property type="match status" value="1"/>
</dbReference>
<feature type="compositionally biased region" description="Acidic residues" evidence="1">
    <location>
        <begin position="61"/>
        <end position="76"/>
    </location>
</feature>
<dbReference type="AlphaFoldDB" id="A0A6A6A511"/>
<dbReference type="PANTHER" id="PTHR28072:SF1">
    <property type="entry name" value="CRUCIFORM CUTTING ENDONUCLEASE 1, MITOCHONDRIAL-RELATED"/>
    <property type="match status" value="1"/>
</dbReference>
<dbReference type="GO" id="GO:0004520">
    <property type="term" value="F:DNA endonuclease activity"/>
    <property type="evidence" value="ECO:0007669"/>
    <property type="project" value="TreeGrafter"/>
</dbReference>
<evidence type="ECO:0000259" key="2">
    <source>
        <dbReference type="Pfam" id="PF09159"/>
    </source>
</evidence>
<dbReference type="OrthoDB" id="5552842at2759"/>
<dbReference type="RefSeq" id="XP_033521471.1">
    <property type="nucleotide sequence ID" value="XM_033668510.1"/>
</dbReference>
<dbReference type="GO" id="GO:0005739">
    <property type="term" value="C:mitochondrion"/>
    <property type="evidence" value="ECO:0007669"/>
    <property type="project" value="TreeGrafter"/>
</dbReference>
<reference evidence="3" key="1">
    <citation type="journal article" date="2020" name="Stud. Mycol.">
        <title>101 Dothideomycetes genomes: a test case for predicting lifestyles and emergence of pathogens.</title>
        <authorList>
            <person name="Haridas S."/>
            <person name="Albert R."/>
            <person name="Binder M."/>
            <person name="Bloem J."/>
            <person name="Labutti K."/>
            <person name="Salamov A."/>
            <person name="Andreopoulos B."/>
            <person name="Baker S."/>
            <person name="Barry K."/>
            <person name="Bills G."/>
            <person name="Bluhm B."/>
            <person name="Cannon C."/>
            <person name="Castanera R."/>
            <person name="Culley D."/>
            <person name="Daum C."/>
            <person name="Ezra D."/>
            <person name="Gonzalez J."/>
            <person name="Henrissat B."/>
            <person name="Kuo A."/>
            <person name="Liang C."/>
            <person name="Lipzen A."/>
            <person name="Lutzoni F."/>
            <person name="Magnuson J."/>
            <person name="Mondo S."/>
            <person name="Nolan M."/>
            <person name="Ohm R."/>
            <person name="Pangilinan J."/>
            <person name="Park H.-J."/>
            <person name="Ramirez L."/>
            <person name="Alfaro M."/>
            <person name="Sun H."/>
            <person name="Tritt A."/>
            <person name="Yoshinaga Y."/>
            <person name="Zwiers L.-H."/>
            <person name="Turgeon B."/>
            <person name="Goodwin S."/>
            <person name="Spatafora J."/>
            <person name="Crous P."/>
            <person name="Grigoriev I."/>
        </authorList>
    </citation>
    <scope>NUCLEOTIDE SEQUENCE</scope>
    <source>
        <strain evidence="3">CBS 119687</strain>
    </source>
</reference>
<feature type="domain" description="Mitochondrial resolvase Ydc2 catalytic" evidence="2">
    <location>
        <begin position="1"/>
        <end position="344"/>
    </location>
</feature>
<dbReference type="Pfam" id="PF09159">
    <property type="entry name" value="Ydc2-catalyt"/>
    <property type="match status" value="1"/>
</dbReference>
<feature type="compositionally biased region" description="Basic residues" evidence="1">
    <location>
        <begin position="238"/>
        <end position="247"/>
    </location>
</feature>
<accession>A0A6A6A511</accession>
<gene>
    <name evidence="3" type="ORF">P153DRAFT_368427</name>
</gene>
<proteinExistence type="predicted"/>
<feature type="region of interest" description="Disordered" evidence="1">
    <location>
        <begin position="51"/>
        <end position="76"/>
    </location>
</feature>